<feature type="signal peptide" evidence="10">
    <location>
        <begin position="1"/>
        <end position="20"/>
    </location>
</feature>
<feature type="chain" id="PRO_5045398299" evidence="10">
    <location>
        <begin position="21"/>
        <end position="130"/>
    </location>
</feature>
<feature type="compositionally biased region" description="Low complexity" evidence="9">
    <location>
        <begin position="120"/>
        <end position="130"/>
    </location>
</feature>
<keyword evidence="3" id="KW-0964">Secreted</keyword>
<reference evidence="12 13" key="1">
    <citation type="journal article" date="2022" name="Nat. Plants">
        <title>Genomes of leafy and leafless Platanthera orchids illuminate the evolution of mycoheterotrophy.</title>
        <authorList>
            <person name="Li M.H."/>
            <person name="Liu K.W."/>
            <person name="Li Z."/>
            <person name="Lu H.C."/>
            <person name="Ye Q.L."/>
            <person name="Zhang D."/>
            <person name="Wang J.Y."/>
            <person name="Li Y.F."/>
            <person name="Zhong Z.M."/>
            <person name="Liu X."/>
            <person name="Yu X."/>
            <person name="Liu D.K."/>
            <person name="Tu X.D."/>
            <person name="Liu B."/>
            <person name="Hao Y."/>
            <person name="Liao X.Y."/>
            <person name="Jiang Y.T."/>
            <person name="Sun W.H."/>
            <person name="Chen J."/>
            <person name="Chen Y.Q."/>
            <person name="Ai Y."/>
            <person name="Zhai J.W."/>
            <person name="Wu S.S."/>
            <person name="Zhou Z."/>
            <person name="Hsiao Y.Y."/>
            <person name="Wu W.L."/>
            <person name="Chen Y.Y."/>
            <person name="Lin Y.F."/>
            <person name="Hsu J.L."/>
            <person name="Li C.Y."/>
            <person name="Wang Z.W."/>
            <person name="Zhao X."/>
            <person name="Zhong W.Y."/>
            <person name="Ma X.K."/>
            <person name="Ma L."/>
            <person name="Huang J."/>
            <person name="Chen G.Z."/>
            <person name="Huang M.Z."/>
            <person name="Huang L."/>
            <person name="Peng D.H."/>
            <person name="Luo Y.B."/>
            <person name="Zou S.Q."/>
            <person name="Chen S.P."/>
            <person name="Lan S."/>
            <person name="Tsai W.C."/>
            <person name="Van de Peer Y."/>
            <person name="Liu Z.J."/>
        </authorList>
    </citation>
    <scope>NUCLEOTIDE SEQUENCE [LARGE SCALE GENOMIC DNA]</scope>
    <source>
        <strain evidence="12">Lor288</strain>
    </source>
</reference>
<name>A0ABR2M2J1_9ASPA</name>
<comment type="caution">
    <text evidence="12">The sequence shown here is derived from an EMBL/GenBank/DDBJ whole genome shotgun (WGS) entry which is preliminary data.</text>
</comment>
<comment type="similarity">
    <text evidence="8">Belongs to the plant egg cell-secreted peptide family.</text>
</comment>
<keyword evidence="5" id="KW-0278">Fertilization</keyword>
<evidence type="ECO:0000256" key="9">
    <source>
        <dbReference type="SAM" id="MobiDB-lite"/>
    </source>
</evidence>
<comment type="subcellular location">
    <subcellularLocation>
        <location evidence="1">Cytoplasmic vesicle</location>
    </subcellularLocation>
    <subcellularLocation>
        <location evidence="2">Secreted</location>
    </subcellularLocation>
</comment>
<evidence type="ECO:0000256" key="6">
    <source>
        <dbReference type="ARBA" id="ARBA00023329"/>
    </source>
</evidence>
<evidence type="ECO:0000256" key="8">
    <source>
        <dbReference type="ARBA" id="ARBA00034484"/>
    </source>
</evidence>
<evidence type="ECO:0000256" key="5">
    <source>
        <dbReference type="ARBA" id="ARBA00023279"/>
    </source>
</evidence>
<gene>
    <name evidence="12" type="primary">EC1.2</name>
    <name evidence="12" type="ORF">KSP40_PGU003326</name>
</gene>
<evidence type="ECO:0000256" key="4">
    <source>
        <dbReference type="ARBA" id="ARBA00022729"/>
    </source>
</evidence>
<evidence type="ECO:0000256" key="2">
    <source>
        <dbReference type="ARBA" id="ARBA00004613"/>
    </source>
</evidence>
<accession>A0ABR2M2J1</accession>
<dbReference type="InterPro" id="IPR044711">
    <property type="entry name" value="EC11-15"/>
</dbReference>
<evidence type="ECO:0000256" key="3">
    <source>
        <dbReference type="ARBA" id="ARBA00022525"/>
    </source>
</evidence>
<proteinExistence type="inferred from homology"/>
<keyword evidence="4 10" id="KW-0732">Signal</keyword>
<sequence>MAPLPMLLLALLVAAAGAEAARPELAARLRAEATIQCWEALMELRSCTGEVVLFFLNGETYLGPSCCRAIQVIQKQCWAADAMLIALGFTAQEGFVLRGFCDAATEQTPPAALPPPRSPPSTASPSPVPV</sequence>
<feature type="region of interest" description="Disordered" evidence="9">
    <location>
        <begin position="107"/>
        <end position="130"/>
    </location>
</feature>
<organism evidence="12 13">
    <name type="scientific">Platanthera guangdongensis</name>
    <dbReference type="NCBI Taxonomy" id="2320717"/>
    <lineage>
        <taxon>Eukaryota</taxon>
        <taxon>Viridiplantae</taxon>
        <taxon>Streptophyta</taxon>
        <taxon>Embryophyta</taxon>
        <taxon>Tracheophyta</taxon>
        <taxon>Spermatophyta</taxon>
        <taxon>Magnoliopsida</taxon>
        <taxon>Liliopsida</taxon>
        <taxon>Asparagales</taxon>
        <taxon>Orchidaceae</taxon>
        <taxon>Orchidoideae</taxon>
        <taxon>Orchideae</taxon>
        <taxon>Orchidinae</taxon>
        <taxon>Platanthera</taxon>
    </lineage>
</organism>
<dbReference type="EMBL" id="JBBWWR010000012">
    <property type="protein sequence ID" value="KAK8958263.1"/>
    <property type="molecule type" value="Genomic_DNA"/>
</dbReference>
<keyword evidence="6" id="KW-0968">Cytoplasmic vesicle</keyword>
<dbReference type="PANTHER" id="PTHR35293">
    <property type="entry name" value="EGG CELL-SECRETED PROTEIN 1.5"/>
    <property type="match status" value="1"/>
</dbReference>
<feature type="domain" description="Prolamin-like" evidence="11">
    <location>
        <begin position="36"/>
        <end position="102"/>
    </location>
</feature>
<dbReference type="PANTHER" id="PTHR35293:SF10">
    <property type="entry name" value="EGG CELL-SECRETED PROTEIN 1.2-RELATED"/>
    <property type="match status" value="1"/>
</dbReference>
<evidence type="ECO:0000313" key="12">
    <source>
        <dbReference type="EMBL" id="KAK8958263.1"/>
    </source>
</evidence>
<dbReference type="Proteomes" id="UP001412067">
    <property type="component" value="Unassembled WGS sequence"/>
</dbReference>
<evidence type="ECO:0000256" key="1">
    <source>
        <dbReference type="ARBA" id="ARBA00004541"/>
    </source>
</evidence>
<protein>
    <submittedName>
        <fullName evidence="12">Egg cell-secreted protein 1.2</fullName>
    </submittedName>
</protein>
<evidence type="ECO:0000256" key="10">
    <source>
        <dbReference type="SAM" id="SignalP"/>
    </source>
</evidence>
<evidence type="ECO:0000313" key="13">
    <source>
        <dbReference type="Proteomes" id="UP001412067"/>
    </source>
</evidence>
<evidence type="ECO:0000256" key="7">
    <source>
        <dbReference type="ARBA" id="ARBA00034457"/>
    </source>
</evidence>
<dbReference type="Pfam" id="PF05617">
    <property type="entry name" value="Prolamin_like"/>
    <property type="match status" value="1"/>
</dbReference>
<evidence type="ECO:0000259" key="11">
    <source>
        <dbReference type="Pfam" id="PF05617"/>
    </source>
</evidence>
<comment type="function">
    <text evidence="7">Involved in the regulation of gamete interactions during the double fertilization and to prevent multiple-pollen tube attraction; mediates the redistribution of the gamete fusogen HAP2/GCS1 to the cell surface after secretion upon sperm arrival.</text>
</comment>
<dbReference type="InterPro" id="IPR008502">
    <property type="entry name" value="Prolamin-like"/>
</dbReference>
<keyword evidence="13" id="KW-1185">Reference proteome</keyword>